<organism evidence="3">
    <name type="scientific">freshwater metagenome</name>
    <dbReference type="NCBI Taxonomy" id="449393"/>
    <lineage>
        <taxon>unclassified sequences</taxon>
        <taxon>metagenomes</taxon>
        <taxon>ecological metagenomes</taxon>
    </lineage>
</organism>
<dbReference type="InterPro" id="IPR004881">
    <property type="entry name" value="Ribosome_biogen_GTPase_RsgA"/>
</dbReference>
<dbReference type="InterPro" id="IPR010914">
    <property type="entry name" value="RsgA_GTPase_dom"/>
</dbReference>
<sequence>MVRSKKNWDEDDVRINKSRQFGSSNKARPRTKDRPDYSSAQTATIIEVDRGRVQCLIQSGGTKTIITAMKARELGKKSVVVGDLVSVVGDLSGSEGSLARVVTVLDRKNSLTRTIDDHANDERIIVANVDQMAIVIATTNPEPREGFVDRALVVAYDQGIEPIIIMTKQDLASGNSFLETYKDLEIKIFKIDKSSDLSKLQHALSNKVTVLLGHSGVGKSTLVNNLLESSEYKVSDINNESKLRATGDVNEVTGRGRHTSSSAIALSLSSSFKGENYGWIIDTPGVRSFGIAHVQPSRVISAFPEFTQAISLCPKNCSHNEEACALNDWSDFSEKDLARLASLRRVLSVK</sequence>
<dbReference type="EMBL" id="CAFBMP010000015">
    <property type="protein sequence ID" value="CAB4902937.1"/>
    <property type="molecule type" value="Genomic_DNA"/>
</dbReference>
<dbReference type="CDD" id="cd01854">
    <property type="entry name" value="YjeQ_EngC"/>
    <property type="match status" value="1"/>
</dbReference>
<feature type="domain" description="EngC GTPase" evidence="2">
    <location>
        <begin position="127"/>
        <end position="287"/>
    </location>
</feature>
<dbReference type="Gene3D" id="3.40.50.300">
    <property type="entry name" value="P-loop containing nucleotide triphosphate hydrolases"/>
    <property type="match status" value="1"/>
</dbReference>
<feature type="region of interest" description="Disordered" evidence="1">
    <location>
        <begin position="1"/>
        <end position="39"/>
    </location>
</feature>
<evidence type="ECO:0000259" key="2">
    <source>
        <dbReference type="PROSITE" id="PS50936"/>
    </source>
</evidence>
<dbReference type="GO" id="GO:0003924">
    <property type="term" value="F:GTPase activity"/>
    <property type="evidence" value="ECO:0007669"/>
    <property type="project" value="InterPro"/>
</dbReference>
<proteinExistence type="predicted"/>
<name>A0A6J7G4T4_9ZZZZ</name>
<dbReference type="Pfam" id="PF03193">
    <property type="entry name" value="RsgA_GTPase"/>
    <property type="match status" value="1"/>
</dbReference>
<evidence type="ECO:0000313" key="3">
    <source>
        <dbReference type="EMBL" id="CAB4902937.1"/>
    </source>
</evidence>
<evidence type="ECO:0000256" key="1">
    <source>
        <dbReference type="SAM" id="MobiDB-lite"/>
    </source>
</evidence>
<dbReference type="InterPro" id="IPR027417">
    <property type="entry name" value="P-loop_NTPase"/>
</dbReference>
<protein>
    <submittedName>
        <fullName evidence="3">Unannotated protein</fullName>
    </submittedName>
</protein>
<dbReference type="PROSITE" id="PS50936">
    <property type="entry name" value="ENGC_GTPASE"/>
    <property type="match status" value="1"/>
</dbReference>
<gene>
    <name evidence="3" type="ORF">UFOPK3608_00447</name>
</gene>
<accession>A0A6J7G4T4</accession>
<dbReference type="SUPFAM" id="SSF52540">
    <property type="entry name" value="P-loop containing nucleoside triphosphate hydrolases"/>
    <property type="match status" value="1"/>
</dbReference>
<dbReference type="AlphaFoldDB" id="A0A6J7G4T4"/>
<reference evidence="3" key="1">
    <citation type="submission" date="2020-05" db="EMBL/GenBank/DDBJ databases">
        <authorList>
            <person name="Chiriac C."/>
            <person name="Salcher M."/>
            <person name="Ghai R."/>
            <person name="Kavagutti S V."/>
        </authorList>
    </citation>
    <scope>NUCLEOTIDE SEQUENCE</scope>
</reference>
<dbReference type="GO" id="GO:0005525">
    <property type="term" value="F:GTP binding"/>
    <property type="evidence" value="ECO:0007669"/>
    <property type="project" value="InterPro"/>
</dbReference>
<dbReference type="NCBIfam" id="TIGR00157">
    <property type="entry name" value="ribosome small subunit-dependent GTPase A"/>
    <property type="match status" value="1"/>
</dbReference>
<dbReference type="PANTHER" id="PTHR32120">
    <property type="entry name" value="SMALL RIBOSOMAL SUBUNIT BIOGENESIS GTPASE RSGA"/>
    <property type="match status" value="1"/>
</dbReference>
<dbReference type="PANTHER" id="PTHR32120:SF11">
    <property type="entry name" value="SMALL RIBOSOMAL SUBUNIT BIOGENESIS GTPASE RSGA 1, MITOCHONDRIAL-RELATED"/>
    <property type="match status" value="1"/>
</dbReference>